<proteinExistence type="predicted"/>
<evidence type="ECO:0000313" key="1">
    <source>
        <dbReference type="EMBL" id="OBA27522.1"/>
    </source>
</evidence>
<dbReference type="Proteomes" id="UP000092321">
    <property type="component" value="Unassembled WGS sequence"/>
</dbReference>
<dbReference type="OrthoDB" id="5431245at2759"/>
<sequence>MDFETTVYDKRVMADKIKDKLFSSMVRTRSKFNHHSYRKSSLNPNCNKKFEQNSISDSSAIRKQKPYLAENNKGHIKSKLEYELRILVGHAMVLDRLIEEIEHEDYMSQNNDAIMTKNDNDINNEELSVEEDNDDALTLVAEEERSRITDKIIDLDLEEEEDDDEVETINYEVNAFDDEEDDDDDEEHNYFTKEDMDTLTSRSNHHHNNLNNCKVYSMHNNSSSELNLILA</sequence>
<protein>
    <submittedName>
        <fullName evidence="1">Uncharacterized protein</fullName>
    </submittedName>
</protein>
<reference evidence="2" key="1">
    <citation type="journal article" date="2016" name="Proc. Natl. Acad. Sci. U.S.A.">
        <title>Comparative genomics of biotechnologically important yeasts.</title>
        <authorList>
            <person name="Riley R."/>
            <person name="Haridas S."/>
            <person name="Wolfe K.H."/>
            <person name="Lopes M.R."/>
            <person name="Hittinger C.T."/>
            <person name="Goeker M."/>
            <person name="Salamov A.A."/>
            <person name="Wisecaver J.H."/>
            <person name="Long T.M."/>
            <person name="Calvey C.H."/>
            <person name="Aerts A.L."/>
            <person name="Barry K.W."/>
            <person name="Choi C."/>
            <person name="Clum A."/>
            <person name="Coughlan A.Y."/>
            <person name="Deshpande S."/>
            <person name="Douglass A.P."/>
            <person name="Hanson S.J."/>
            <person name="Klenk H.-P."/>
            <person name="LaButti K.M."/>
            <person name="Lapidus A."/>
            <person name="Lindquist E.A."/>
            <person name="Lipzen A.M."/>
            <person name="Meier-Kolthoff J.P."/>
            <person name="Ohm R.A."/>
            <person name="Otillar R.P."/>
            <person name="Pangilinan J.L."/>
            <person name="Peng Y."/>
            <person name="Rokas A."/>
            <person name="Rosa C.A."/>
            <person name="Scheuner C."/>
            <person name="Sibirny A.A."/>
            <person name="Slot J.C."/>
            <person name="Stielow J.B."/>
            <person name="Sun H."/>
            <person name="Kurtzman C.P."/>
            <person name="Blackwell M."/>
            <person name="Grigoriev I.V."/>
            <person name="Jeffries T.W."/>
        </authorList>
    </citation>
    <scope>NUCLEOTIDE SEQUENCE [LARGE SCALE GENOMIC DNA]</scope>
    <source>
        <strain evidence="2">NRRL Y-1626</strain>
    </source>
</reference>
<dbReference type="AlphaFoldDB" id="A0A1B7TFJ7"/>
<comment type="caution">
    <text evidence="1">The sequence shown here is derived from an EMBL/GenBank/DDBJ whole genome shotgun (WGS) entry which is preliminary data.</text>
</comment>
<dbReference type="EMBL" id="LXPE01000008">
    <property type="protein sequence ID" value="OBA27522.1"/>
    <property type="molecule type" value="Genomic_DNA"/>
</dbReference>
<evidence type="ECO:0000313" key="2">
    <source>
        <dbReference type="Proteomes" id="UP000092321"/>
    </source>
</evidence>
<accession>A0A1B7TFJ7</accession>
<gene>
    <name evidence="1" type="ORF">HANVADRAFT_52267</name>
</gene>
<keyword evidence="2" id="KW-1185">Reference proteome</keyword>
<name>A0A1B7TFJ7_9ASCO</name>
<organism evidence="1 2">
    <name type="scientific">Hanseniaspora valbyensis NRRL Y-1626</name>
    <dbReference type="NCBI Taxonomy" id="766949"/>
    <lineage>
        <taxon>Eukaryota</taxon>
        <taxon>Fungi</taxon>
        <taxon>Dikarya</taxon>
        <taxon>Ascomycota</taxon>
        <taxon>Saccharomycotina</taxon>
        <taxon>Saccharomycetes</taxon>
        <taxon>Saccharomycodales</taxon>
        <taxon>Saccharomycodaceae</taxon>
        <taxon>Hanseniaspora</taxon>
    </lineage>
</organism>